<organism evidence="1 2">
    <name type="scientific">Trifolium pratense</name>
    <name type="common">Red clover</name>
    <dbReference type="NCBI Taxonomy" id="57577"/>
    <lineage>
        <taxon>Eukaryota</taxon>
        <taxon>Viridiplantae</taxon>
        <taxon>Streptophyta</taxon>
        <taxon>Embryophyta</taxon>
        <taxon>Tracheophyta</taxon>
        <taxon>Spermatophyta</taxon>
        <taxon>Magnoliopsida</taxon>
        <taxon>eudicotyledons</taxon>
        <taxon>Gunneridae</taxon>
        <taxon>Pentapetalae</taxon>
        <taxon>rosids</taxon>
        <taxon>fabids</taxon>
        <taxon>Fabales</taxon>
        <taxon>Fabaceae</taxon>
        <taxon>Papilionoideae</taxon>
        <taxon>50 kb inversion clade</taxon>
        <taxon>NPAAA clade</taxon>
        <taxon>Hologalegina</taxon>
        <taxon>IRL clade</taxon>
        <taxon>Trifolieae</taxon>
        <taxon>Trifolium</taxon>
    </lineage>
</organism>
<dbReference type="Proteomes" id="UP001177021">
    <property type="component" value="Unassembled WGS sequence"/>
</dbReference>
<sequence length="493" mass="56291">MEENVGRGRHGKPSNANASARRELAANRPAKRGRSKQQGPIPARGTHDAEAGGSRTRTRSRLGQAQNAAEDDDFDADQFLNQDAEYGEPEEPQPDEPQPDEPQIEEPQQPPRRRPQQRPRQPRRDAANEGYGGGPSDMSLLTQYGNHRAVPIWDAEPDDHEVPLSVLIVLLNVLIVLNTVIMLIKFSMFCVVGIFQVLKRTLRCQASGKKVMDIVKPPRSERWFWDPIEASGLEPLTRVNFSVLDYGVIWAFVERWHPETSTFHLPLGELGITLDDVQCLLHLPIQGKFLNHTKMSRGEGADMVSSYLGVVREDIDKAFAETNRVHLKHTTLQTLYTTNQTSAERAIAENKPAHVVRLYRERSVRAFMLHLVCCTIFSNKSSYYADVVYLQYFQDLSCVHEWNWGAAALVHLQHYLDHGSAVSTTQMAGYMSFLQVKIYERYIRYYLYLSNLSHRLCLAIMNLVRHTFRDGLLRTFQDLVCGWRLLDIQRTCH</sequence>
<accession>A0ACB0JXM7</accession>
<dbReference type="EMBL" id="CASHSV030000109">
    <property type="protein sequence ID" value="CAJ2648358.1"/>
    <property type="molecule type" value="Genomic_DNA"/>
</dbReference>
<comment type="caution">
    <text evidence="1">The sequence shown here is derived from an EMBL/GenBank/DDBJ whole genome shotgun (WGS) entry which is preliminary data.</text>
</comment>
<proteinExistence type="predicted"/>
<evidence type="ECO:0000313" key="2">
    <source>
        <dbReference type="Proteomes" id="UP001177021"/>
    </source>
</evidence>
<protein>
    <submittedName>
        <fullName evidence="1">Uncharacterized protein</fullName>
    </submittedName>
</protein>
<name>A0ACB0JXM7_TRIPR</name>
<keyword evidence="2" id="KW-1185">Reference proteome</keyword>
<evidence type="ECO:0000313" key="1">
    <source>
        <dbReference type="EMBL" id="CAJ2648358.1"/>
    </source>
</evidence>
<gene>
    <name evidence="1" type="ORF">MILVUS5_LOCUS16723</name>
</gene>
<reference evidence="1" key="1">
    <citation type="submission" date="2023-10" db="EMBL/GenBank/DDBJ databases">
        <authorList>
            <person name="Rodriguez Cubillos JULIANA M."/>
            <person name="De Vega J."/>
        </authorList>
    </citation>
    <scope>NUCLEOTIDE SEQUENCE</scope>
</reference>